<dbReference type="Gene3D" id="1.10.260.40">
    <property type="entry name" value="lambda repressor-like DNA-binding domains"/>
    <property type="match status" value="1"/>
</dbReference>
<evidence type="ECO:0000313" key="6">
    <source>
        <dbReference type="Proteomes" id="UP000318394"/>
    </source>
</evidence>
<dbReference type="EMBL" id="VAJB01000004">
    <property type="protein sequence ID" value="TRB75767.1"/>
    <property type="molecule type" value="Genomic_DNA"/>
</dbReference>
<dbReference type="KEGG" id="mhay:VK67_10550"/>
<dbReference type="PANTHER" id="PTHR40275:SF1">
    <property type="entry name" value="SSL7038 PROTEIN"/>
    <property type="match status" value="1"/>
</dbReference>
<protein>
    <submittedName>
        <fullName evidence="2 3">Addiction module antidote protein</fullName>
    </submittedName>
    <submittedName>
        <fullName evidence="1">Predicted transcriptional regulator</fullName>
    </submittedName>
</protein>
<gene>
    <name evidence="3" type="ORF">FEA53_03660</name>
    <name evidence="2" type="ORF">FEB89_03665</name>
    <name evidence="1" type="ORF">NCTC10638_01772</name>
</gene>
<dbReference type="Pfam" id="PF21716">
    <property type="entry name" value="dnstrm_HI1420"/>
    <property type="match status" value="1"/>
</dbReference>
<evidence type="ECO:0000313" key="1">
    <source>
        <dbReference type="EMBL" id="STY60567.1"/>
    </source>
</evidence>
<evidence type="ECO:0000313" key="2">
    <source>
        <dbReference type="EMBL" id="TRB39268.1"/>
    </source>
</evidence>
<name>A0A249A1Q8_MANHA</name>
<dbReference type="InterPro" id="IPR014057">
    <property type="entry name" value="HI1420"/>
</dbReference>
<dbReference type="PANTHER" id="PTHR40275">
    <property type="entry name" value="SSL7038 PROTEIN"/>
    <property type="match status" value="1"/>
</dbReference>
<dbReference type="KEGG" id="mhaq:WC39_10550"/>
<accession>A0A249A1Q8</accession>
<dbReference type="STRING" id="75985.WC39_10550"/>
<dbReference type="Proteomes" id="UP000315164">
    <property type="component" value="Unassembled WGS sequence"/>
</dbReference>
<dbReference type="EMBL" id="VAJI01000004">
    <property type="protein sequence ID" value="TRB39268.1"/>
    <property type="molecule type" value="Genomic_DNA"/>
</dbReference>
<dbReference type="OrthoDB" id="9798416at2"/>
<evidence type="ECO:0000313" key="5">
    <source>
        <dbReference type="Proteomes" id="UP000315164"/>
    </source>
</evidence>
<organism evidence="3 5">
    <name type="scientific">Mannheimia haemolytica</name>
    <name type="common">Pasteurella haemolytica</name>
    <dbReference type="NCBI Taxonomy" id="75985"/>
    <lineage>
        <taxon>Bacteria</taxon>
        <taxon>Pseudomonadati</taxon>
        <taxon>Pseudomonadota</taxon>
        <taxon>Gammaproteobacteria</taxon>
        <taxon>Pasteurellales</taxon>
        <taxon>Pasteurellaceae</taxon>
        <taxon>Mannheimia</taxon>
    </lineage>
</organism>
<keyword evidence="6" id="KW-1185">Reference proteome</keyword>
<dbReference type="Proteomes" id="UP000254802">
    <property type="component" value="Unassembled WGS sequence"/>
</dbReference>
<dbReference type="AlphaFoldDB" id="A0A249A1Q8"/>
<dbReference type="RefSeq" id="WP_006249042.1">
    <property type="nucleotide sequence ID" value="NZ_CP011098.1"/>
</dbReference>
<reference evidence="1 4" key="1">
    <citation type="submission" date="2018-06" db="EMBL/GenBank/DDBJ databases">
        <authorList>
            <consortium name="Pathogen Informatics"/>
            <person name="Doyle S."/>
        </authorList>
    </citation>
    <scope>NUCLEOTIDE SEQUENCE [LARGE SCALE GENOMIC DNA]</scope>
    <source>
        <strain evidence="1 4">NCTC10638</strain>
    </source>
</reference>
<dbReference type="SUPFAM" id="SSF47413">
    <property type="entry name" value="lambda repressor-like DNA-binding domains"/>
    <property type="match status" value="1"/>
</dbReference>
<evidence type="ECO:0000313" key="4">
    <source>
        <dbReference type="Proteomes" id="UP000254802"/>
    </source>
</evidence>
<dbReference type="Proteomes" id="UP000318394">
    <property type="component" value="Unassembled WGS sequence"/>
</dbReference>
<reference evidence="5 6" key="2">
    <citation type="journal article" date="2019" name="Vet. Microbiol.">
        <title>Genetic characterization of susceptible and multi-drug resistant Mannheimia haemolytica isolated from high-risk stocker calves prior to and after antimicrobial metaphylaxis.</title>
        <authorList>
            <person name="Snyder E.R."/>
            <person name="Alvarez-Narvaez S."/>
            <person name="Credille B.C."/>
        </authorList>
    </citation>
    <scope>NUCLEOTIDE SEQUENCE [LARGE SCALE GENOMIC DNA]</scope>
    <source>
        <strain evidence="3 5">UGA-R5-128-1</strain>
        <strain evidence="2 6">UGA-R7-163-1</strain>
    </source>
</reference>
<dbReference type="EMBL" id="UGPN01000002">
    <property type="protein sequence ID" value="STY60567.1"/>
    <property type="molecule type" value="Genomic_DNA"/>
</dbReference>
<dbReference type="GeneID" id="67369813"/>
<evidence type="ECO:0000313" key="3">
    <source>
        <dbReference type="EMBL" id="TRB75767.1"/>
    </source>
</evidence>
<dbReference type="GO" id="GO:0003677">
    <property type="term" value="F:DNA binding"/>
    <property type="evidence" value="ECO:0007669"/>
    <property type="project" value="InterPro"/>
</dbReference>
<dbReference type="NCBIfam" id="TIGR02684">
    <property type="entry name" value="dnstrm_HI1420"/>
    <property type="match status" value="1"/>
</dbReference>
<sequence length="107" mass="11865">MNELYDAPIPQATREKFGIQPFDAAEYLANDELIALYLAETLKDGTDEEFIQALNTVARAKGMNELAKKAGIGRESLYQSLSSSKPRFETIRKIISALNLELSVVKA</sequence>
<proteinExistence type="predicted"/>
<dbReference type="InterPro" id="IPR010982">
    <property type="entry name" value="Lambda_DNA-bd_dom_sf"/>
</dbReference>